<dbReference type="Pfam" id="PF13175">
    <property type="entry name" value="AAA_15"/>
    <property type="match status" value="1"/>
</dbReference>
<gene>
    <name evidence="2" type="ORF">BHAMNSH16_04090</name>
</gene>
<evidence type="ECO:0000313" key="3">
    <source>
        <dbReference type="Proteomes" id="UP000264880"/>
    </source>
</evidence>
<name>A0AAC9TTA9_9SPIR</name>
<proteinExistence type="predicted"/>
<dbReference type="PANTHER" id="PTHR43581">
    <property type="entry name" value="ATP/GTP PHOSPHATASE"/>
    <property type="match status" value="1"/>
</dbReference>
<dbReference type="KEGG" id="bhp:BHAMNSH16_04090"/>
<accession>A0AAC9TTA9</accession>
<dbReference type="Gene3D" id="3.40.50.300">
    <property type="entry name" value="P-loop containing nucleotide triphosphate hydrolases"/>
    <property type="match status" value="1"/>
</dbReference>
<dbReference type="InterPro" id="IPR041685">
    <property type="entry name" value="AAA_GajA/Old/RecF-like"/>
</dbReference>
<evidence type="ECO:0000313" key="2">
    <source>
        <dbReference type="EMBL" id="ASJ20869.1"/>
    </source>
</evidence>
<dbReference type="PANTHER" id="PTHR43581:SF4">
    <property type="entry name" value="ATP_GTP PHOSPHATASE"/>
    <property type="match status" value="1"/>
</dbReference>
<dbReference type="AlphaFoldDB" id="A0AAC9TTA9"/>
<organism evidence="2 3">
    <name type="scientific">Brachyspira hampsonii</name>
    <dbReference type="NCBI Taxonomy" id="1287055"/>
    <lineage>
        <taxon>Bacteria</taxon>
        <taxon>Pseudomonadati</taxon>
        <taxon>Spirochaetota</taxon>
        <taxon>Spirochaetia</taxon>
        <taxon>Brachyspirales</taxon>
        <taxon>Brachyspiraceae</taxon>
        <taxon>Brachyspira</taxon>
    </lineage>
</organism>
<dbReference type="InterPro" id="IPR027417">
    <property type="entry name" value="P-loop_NTPase"/>
</dbReference>
<dbReference type="InterPro" id="IPR051396">
    <property type="entry name" value="Bact_Antivir_Def_Nuclease"/>
</dbReference>
<dbReference type="Proteomes" id="UP000264880">
    <property type="component" value="Chromosome"/>
</dbReference>
<evidence type="ECO:0000259" key="1">
    <source>
        <dbReference type="Pfam" id="PF13175"/>
    </source>
</evidence>
<feature type="domain" description="Endonuclease GajA/Old nuclease/RecF-like AAA" evidence="1">
    <location>
        <begin position="8"/>
        <end position="344"/>
    </location>
</feature>
<reference evidence="2 3" key="1">
    <citation type="submission" date="2017-02" db="EMBL/GenBank/DDBJ databases">
        <title>Complete genome sequence of Brachyspira hampsonii genomovar I strain NSH-16 (ATCC BAA-2463).</title>
        <authorList>
            <person name="Mirajkar N.S."/>
            <person name="Gebhart C.J."/>
        </authorList>
    </citation>
    <scope>NUCLEOTIDE SEQUENCE [LARGE SCALE GENOMIC DNA]</scope>
    <source>
        <strain evidence="2 3">NSH-16</strain>
    </source>
</reference>
<keyword evidence="3" id="KW-1185">Reference proteome</keyword>
<dbReference type="SUPFAM" id="SSF52540">
    <property type="entry name" value="P-loop containing nucleoside triphosphate hydrolases"/>
    <property type="match status" value="1"/>
</dbReference>
<dbReference type="EMBL" id="CP019914">
    <property type="protein sequence ID" value="ASJ20869.1"/>
    <property type="molecule type" value="Genomic_DNA"/>
</dbReference>
<protein>
    <recommendedName>
        <fullName evidence="1">Endonuclease GajA/Old nuclease/RecF-like AAA domain-containing protein</fullName>
    </recommendedName>
</protein>
<sequence>MINGDNMQKIIIKNLLVVKDFEMEINRFNLIIGEQSSGKSTISKAIFFFKEINTQIRFYIFAYKNKIQYRIKEIYYNIIKDFFISIFGKLENIDNDLYLKYVYKYNTYIEITKKNNNLDINYSENIIIFFNKLEIDIKRLFGEYLNVNSVVRFEDIFERGIGKEINDFFENELITYYIPASRSSIALLNNQRTRLDYNTIDFIFYPFLTLVEKIEFLFKDGVRNFVKNVNDDDKKIILNEMNKKIEKYMGGQYFCDDKFGYIKLDNTNKKIPVDKISSGQQEILWLLNVLLGIIWLNKKNIFVIIEEPEAHLYPNMQKEIIDFIVNFMNITNSNILITTHSPYILTSANNLLYAGKLKENYKNNKEKIEKINNIVGEYSYINPNEINAFKLYLNDFRYTNLINEENEINCEEIDDISNTINETYTKLFDMELNNEQ</sequence>